<dbReference type="Proteomes" id="UP000483820">
    <property type="component" value="Chromosome III"/>
</dbReference>
<evidence type="ECO:0000313" key="4">
    <source>
        <dbReference type="Proteomes" id="UP000483820"/>
    </source>
</evidence>
<dbReference type="AlphaFoldDB" id="A0A261A0H2"/>
<evidence type="ECO:0000313" key="3">
    <source>
        <dbReference type="Proteomes" id="UP000216624"/>
    </source>
</evidence>
<name>A0A261A0H2_CAERE</name>
<reference evidence="1 4" key="3">
    <citation type="submission" date="2019-12" db="EMBL/GenBank/DDBJ databases">
        <title>Chromosome-level assembly of the Caenorhabditis remanei genome.</title>
        <authorList>
            <person name="Teterina A.A."/>
            <person name="Willis J.H."/>
            <person name="Phillips P.C."/>
        </authorList>
    </citation>
    <scope>NUCLEOTIDE SEQUENCE [LARGE SCALE GENOMIC DNA]</scope>
    <source>
        <strain evidence="1 4">PX506</strain>
        <tissue evidence="1">Whole organism</tissue>
    </source>
</reference>
<evidence type="ECO:0000313" key="2">
    <source>
        <dbReference type="EMBL" id="OZF91025.1"/>
    </source>
</evidence>
<dbReference type="Proteomes" id="UP000216624">
    <property type="component" value="Unassembled WGS sequence"/>
</dbReference>
<gene>
    <name evidence="2" type="ORF">FL82_21359</name>
    <name evidence="1" type="ORF">GCK72_011449</name>
</gene>
<comment type="caution">
    <text evidence="2">The sequence shown here is derived from an EMBL/GenBank/DDBJ whole genome shotgun (WGS) entry which is preliminary data.</text>
</comment>
<dbReference type="EMBL" id="NMWX01000025">
    <property type="protein sequence ID" value="OZF91025.1"/>
    <property type="molecule type" value="Genomic_DNA"/>
</dbReference>
<reference evidence="2" key="1">
    <citation type="submission" date="2017-08" db="EMBL/GenBank/DDBJ databases">
        <authorList>
            <person name="de Groot N.N."/>
        </authorList>
    </citation>
    <scope>NUCLEOTIDE SEQUENCE [LARGE SCALE GENOMIC DNA]</scope>
    <source>
        <strain evidence="2">PX439</strain>
    </source>
</reference>
<proteinExistence type="predicted"/>
<reference evidence="3" key="2">
    <citation type="submission" date="2017-08" db="EMBL/GenBank/DDBJ databases">
        <authorList>
            <person name="Fierst J.L."/>
        </authorList>
    </citation>
    <scope>NUCLEOTIDE SEQUENCE [LARGE SCALE GENOMIC DNA]</scope>
    <source>
        <strain evidence="3">PX439</strain>
    </source>
</reference>
<sequence>MAFGPPKGKRTVVSHFLARYELATHNAVDMVYVAAQPGNFYPAEHVQTNPTIVTKIPSQQRTTNPTIVTTSANRL</sequence>
<evidence type="ECO:0000313" key="1">
    <source>
        <dbReference type="EMBL" id="KAF1763183.1"/>
    </source>
</evidence>
<dbReference type="EMBL" id="WUAV01000003">
    <property type="protein sequence ID" value="KAF1763183.1"/>
    <property type="molecule type" value="Genomic_DNA"/>
</dbReference>
<protein>
    <submittedName>
        <fullName evidence="2">Uncharacterized protein</fullName>
    </submittedName>
</protein>
<keyword evidence="3" id="KW-1185">Reference proteome</keyword>
<accession>A0A261A0H2</accession>
<organism evidence="2 3">
    <name type="scientific">Caenorhabditis remanei</name>
    <name type="common">Caenorhabditis vulgaris</name>
    <dbReference type="NCBI Taxonomy" id="31234"/>
    <lineage>
        <taxon>Eukaryota</taxon>
        <taxon>Metazoa</taxon>
        <taxon>Ecdysozoa</taxon>
        <taxon>Nematoda</taxon>
        <taxon>Chromadorea</taxon>
        <taxon>Rhabditida</taxon>
        <taxon>Rhabditina</taxon>
        <taxon>Rhabditomorpha</taxon>
        <taxon>Rhabditoidea</taxon>
        <taxon>Rhabditidae</taxon>
        <taxon>Peloderinae</taxon>
        <taxon>Caenorhabditis</taxon>
    </lineage>
</organism>
<feature type="non-terminal residue" evidence="2">
    <location>
        <position position="1"/>
    </location>
</feature>